<evidence type="ECO:0000256" key="4">
    <source>
        <dbReference type="ARBA" id="ARBA00023274"/>
    </source>
</evidence>
<evidence type="ECO:0000256" key="6">
    <source>
        <dbReference type="SAM" id="MobiDB-lite"/>
    </source>
</evidence>
<feature type="binding site" evidence="5">
    <location>
        <position position="7"/>
    </location>
    <ligand>
        <name>Zn(2+)</name>
        <dbReference type="ChEBI" id="CHEBI:29105"/>
    </ligand>
</feature>
<dbReference type="PROSITE" id="PS01073">
    <property type="entry name" value="RIBOSOMAL_L24E"/>
    <property type="match status" value="1"/>
</dbReference>
<keyword evidence="2 5" id="KW-0863">Zinc-finger</keyword>
<feature type="binding site" evidence="5">
    <location>
        <position position="10"/>
    </location>
    <ligand>
        <name>Zn(2+)</name>
        <dbReference type="ChEBI" id="CHEBI:29105"/>
    </ligand>
</feature>
<dbReference type="RefSeq" id="WP_089731744.1">
    <property type="nucleotide sequence ID" value="NZ_FNIA01000003.1"/>
</dbReference>
<dbReference type="GO" id="GO:0008270">
    <property type="term" value="F:zinc ion binding"/>
    <property type="evidence" value="ECO:0007669"/>
    <property type="project" value="UniProtKB-UniRule"/>
</dbReference>
<dbReference type="STRING" id="996166.SAMN05192554_103252"/>
<evidence type="ECO:0000256" key="1">
    <source>
        <dbReference type="ARBA" id="ARBA00005647"/>
    </source>
</evidence>
<dbReference type="Pfam" id="PF01246">
    <property type="entry name" value="Ribosomal_L24e"/>
    <property type="match status" value="1"/>
</dbReference>
<dbReference type="InterPro" id="IPR023442">
    <property type="entry name" value="Ribosomal_eL24_CS"/>
</dbReference>
<evidence type="ECO:0000256" key="5">
    <source>
        <dbReference type="HAMAP-Rule" id="MF_00773"/>
    </source>
</evidence>
<dbReference type="SMART" id="SM00746">
    <property type="entry name" value="TRASH"/>
    <property type="match status" value="1"/>
</dbReference>
<feature type="region of interest" description="Disordered" evidence="6">
    <location>
        <begin position="48"/>
        <end position="68"/>
    </location>
</feature>
<proteinExistence type="inferred from homology"/>
<comment type="function">
    <text evidence="5">Binds to the 23S rRNA.</text>
</comment>
<dbReference type="AlphaFoldDB" id="A0A1G9U185"/>
<organism evidence="8 9">
    <name type="scientific">Haloarchaeobius iranensis</name>
    <dbReference type="NCBI Taxonomy" id="996166"/>
    <lineage>
        <taxon>Archaea</taxon>
        <taxon>Methanobacteriati</taxon>
        <taxon>Methanobacteriota</taxon>
        <taxon>Stenosarchaea group</taxon>
        <taxon>Halobacteria</taxon>
        <taxon>Halobacteriales</taxon>
        <taxon>Halorubellaceae</taxon>
        <taxon>Haloarchaeobius</taxon>
    </lineage>
</organism>
<evidence type="ECO:0000313" key="8">
    <source>
        <dbReference type="EMBL" id="SDM53767.1"/>
    </source>
</evidence>
<evidence type="ECO:0000259" key="7">
    <source>
        <dbReference type="SMART" id="SM00746"/>
    </source>
</evidence>
<dbReference type="GO" id="GO:0006412">
    <property type="term" value="P:translation"/>
    <property type="evidence" value="ECO:0007669"/>
    <property type="project" value="UniProtKB-UniRule"/>
</dbReference>
<dbReference type="InterPro" id="IPR000988">
    <property type="entry name" value="Ribosomal_eL24-rel_N"/>
</dbReference>
<feature type="zinc finger region" description="C4-type" evidence="5">
    <location>
        <begin position="7"/>
        <end position="37"/>
    </location>
</feature>
<dbReference type="InterPro" id="IPR055345">
    <property type="entry name" value="Ribosomal_eL24-rel_arc"/>
</dbReference>
<reference evidence="8 9" key="1">
    <citation type="submission" date="2016-10" db="EMBL/GenBank/DDBJ databases">
        <authorList>
            <person name="de Groot N.N."/>
        </authorList>
    </citation>
    <scope>NUCLEOTIDE SEQUENCE [LARGE SCALE GENOMIC DNA]</scope>
    <source>
        <strain evidence="9">EB21,IBRC-M 10013,KCTC 4048</strain>
    </source>
</reference>
<keyword evidence="9" id="KW-1185">Reference proteome</keyword>
<dbReference type="HAMAP" id="MF_00773">
    <property type="entry name" value="Ribosomal_eL24"/>
    <property type="match status" value="1"/>
</dbReference>
<feature type="domain" description="TRASH" evidence="7">
    <location>
        <begin position="7"/>
        <end position="45"/>
    </location>
</feature>
<evidence type="ECO:0000256" key="3">
    <source>
        <dbReference type="ARBA" id="ARBA00022980"/>
    </source>
</evidence>
<accession>A0A1G9U185</accession>
<comment type="similarity">
    <text evidence="1 5">Belongs to the eukaryotic ribosomal protein eL24 family.</text>
</comment>
<gene>
    <name evidence="5" type="primary">rpl24e</name>
    <name evidence="8" type="ORF">SAMN05192554_103252</name>
</gene>
<name>A0A1G9U185_9EURY</name>
<dbReference type="GO" id="GO:0019843">
    <property type="term" value="F:rRNA binding"/>
    <property type="evidence" value="ECO:0007669"/>
    <property type="project" value="UniProtKB-UniRule"/>
</dbReference>
<keyword evidence="4 5" id="KW-0687">Ribonucleoprotein</keyword>
<keyword evidence="5" id="KW-0479">Metal-binding</keyword>
<feature type="binding site" evidence="5">
    <location>
        <position position="33"/>
    </location>
    <ligand>
        <name>Zn(2+)</name>
        <dbReference type="ChEBI" id="CHEBI:29105"/>
    </ligand>
</feature>
<dbReference type="CDD" id="cd00472">
    <property type="entry name" value="Ribosomal_L24e_L24"/>
    <property type="match status" value="1"/>
</dbReference>
<keyword evidence="5" id="KW-0699">rRNA-binding</keyword>
<dbReference type="GO" id="GO:1990904">
    <property type="term" value="C:ribonucleoprotein complex"/>
    <property type="evidence" value="ECO:0007669"/>
    <property type="project" value="UniProtKB-KW"/>
</dbReference>
<keyword evidence="3 5" id="KW-0689">Ribosomal protein</keyword>
<evidence type="ECO:0000256" key="2">
    <source>
        <dbReference type="ARBA" id="ARBA00022771"/>
    </source>
</evidence>
<evidence type="ECO:0000313" key="9">
    <source>
        <dbReference type="Proteomes" id="UP000199370"/>
    </source>
</evidence>
<sequence>MVTTRDCEYCGDEITPGTGTMFVHTDGKTVHYCSAKCEKNANLGREPRDLEWTEAGAGVSERQEDDEE</sequence>
<dbReference type="GO" id="GO:0005840">
    <property type="term" value="C:ribosome"/>
    <property type="evidence" value="ECO:0007669"/>
    <property type="project" value="UniProtKB-KW"/>
</dbReference>
<keyword evidence="5" id="KW-0862">Zinc</keyword>
<comment type="cofactor">
    <cofactor evidence="5">
        <name>Zn(2+)</name>
        <dbReference type="ChEBI" id="CHEBI:29105"/>
    </cofactor>
    <text evidence="5">Binds 1 zinc ion per subunit.</text>
</comment>
<dbReference type="GO" id="GO:0003735">
    <property type="term" value="F:structural constituent of ribosome"/>
    <property type="evidence" value="ECO:0007669"/>
    <property type="project" value="InterPro"/>
</dbReference>
<comment type="subunit">
    <text evidence="5">Part of the 50S ribosomal subunit. Forms a cluster with proteins L3 and L14.</text>
</comment>
<dbReference type="EMBL" id="FNIA01000003">
    <property type="protein sequence ID" value="SDM53767.1"/>
    <property type="molecule type" value="Genomic_DNA"/>
</dbReference>
<dbReference type="OrthoDB" id="55506at2157"/>
<dbReference type="SUPFAM" id="SSF57716">
    <property type="entry name" value="Glucocorticoid receptor-like (DNA-binding domain)"/>
    <property type="match status" value="1"/>
</dbReference>
<feature type="binding site" evidence="5">
    <location>
        <position position="37"/>
    </location>
    <ligand>
        <name>Zn(2+)</name>
        <dbReference type="ChEBI" id="CHEBI:29105"/>
    </ligand>
</feature>
<keyword evidence="5" id="KW-0694">RNA-binding</keyword>
<dbReference type="Proteomes" id="UP000199370">
    <property type="component" value="Unassembled WGS sequence"/>
</dbReference>
<protein>
    <recommendedName>
        <fullName evidence="5">Large ribosomal subunit protein eL24</fullName>
    </recommendedName>
</protein>
<dbReference type="Gene3D" id="2.30.170.20">
    <property type="entry name" value="Ribosomal protein L24e"/>
    <property type="match status" value="1"/>
</dbReference>
<dbReference type="InterPro" id="IPR011017">
    <property type="entry name" value="TRASH_dom"/>
</dbReference>
<dbReference type="InterPro" id="IPR038630">
    <property type="entry name" value="L24e/L24_sf"/>
</dbReference>
<dbReference type="NCBIfam" id="NF034186">
    <property type="entry name" value="PRK14891.1-1"/>
    <property type="match status" value="1"/>
</dbReference>